<feature type="transmembrane region" description="Helical" evidence="1">
    <location>
        <begin position="182"/>
        <end position="201"/>
    </location>
</feature>
<keyword evidence="3" id="KW-1185">Reference proteome</keyword>
<dbReference type="Pfam" id="PF14023">
    <property type="entry name" value="Bestrophin-like"/>
    <property type="match status" value="1"/>
</dbReference>
<accession>A0A085WAY4</accession>
<evidence type="ECO:0000313" key="3">
    <source>
        <dbReference type="Proteomes" id="UP000028725"/>
    </source>
</evidence>
<dbReference type="InterPro" id="IPR025333">
    <property type="entry name" value="DUF4239"/>
</dbReference>
<dbReference type="OrthoDB" id="272864at2"/>
<reference evidence="2 3" key="1">
    <citation type="submission" date="2014-04" db="EMBL/GenBank/DDBJ databases">
        <title>Genome assembly of Hyalangium minutum DSM 14724.</title>
        <authorList>
            <person name="Sharma G."/>
            <person name="Subramanian S."/>
        </authorList>
    </citation>
    <scope>NUCLEOTIDE SEQUENCE [LARGE SCALE GENOMIC DNA]</scope>
    <source>
        <strain evidence="2 3">DSM 14724</strain>
    </source>
</reference>
<dbReference type="STRING" id="394096.DB31_1865"/>
<evidence type="ECO:0000313" key="2">
    <source>
        <dbReference type="EMBL" id="KFE64847.1"/>
    </source>
</evidence>
<feature type="transmembrane region" description="Helical" evidence="1">
    <location>
        <begin position="45"/>
        <end position="64"/>
    </location>
</feature>
<name>A0A085WAY4_9BACT</name>
<dbReference type="RefSeq" id="WP_044193806.1">
    <property type="nucleotide sequence ID" value="NZ_JMCB01000013.1"/>
</dbReference>
<dbReference type="PATRIC" id="fig|394096.3.peg.6199"/>
<organism evidence="2 3">
    <name type="scientific">Hyalangium minutum</name>
    <dbReference type="NCBI Taxonomy" id="394096"/>
    <lineage>
        <taxon>Bacteria</taxon>
        <taxon>Pseudomonadati</taxon>
        <taxon>Myxococcota</taxon>
        <taxon>Myxococcia</taxon>
        <taxon>Myxococcales</taxon>
        <taxon>Cystobacterineae</taxon>
        <taxon>Archangiaceae</taxon>
        <taxon>Hyalangium</taxon>
    </lineage>
</organism>
<feature type="transmembrane region" description="Helical" evidence="1">
    <location>
        <begin position="207"/>
        <end position="226"/>
    </location>
</feature>
<evidence type="ECO:0008006" key="4">
    <source>
        <dbReference type="Google" id="ProtNLM"/>
    </source>
</evidence>
<dbReference type="EMBL" id="JMCB01000013">
    <property type="protein sequence ID" value="KFE64847.1"/>
    <property type="molecule type" value="Genomic_DNA"/>
</dbReference>
<dbReference type="AlphaFoldDB" id="A0A085WAY4"/>
<keyword evidence="1" id="KW-0812">Transmembrane</keyword>
<dbReference type="Proteomes" id="UP000028725">
    <property type="component" value="Unassembled WGS sequence"/>
</dbReference>
<proteinExistence type="predicted"/>
<sequence length="251" mass="27912">MLQPALFLSLSFVLLFASGWAGSLLRERKQDFIPARHKEHFNSLETSVLGMLALLLGFTFSMAVSRHDGRRKLVVDEANAIGTTWLRTSILPEPQRAGTRTLLRRYVDVRMRFGSSSPGQPEYGEVLQQTAALQQELWQSATEAMDSRRDALMASYIASLNEAIDVSEERTAALENRIPHEAWGMLGFFSLAATFIVGLAMPSRSTQMLLILPAVISCALTLVLDLDAPRRGLIRVDQSSMQRIQHTLQGP</sequence>
<keyword evidence="1" id="KW-0472">Membrane</keyword>
<comment type="caution">
    <text evidence="2">The sequence shown here is derived from an EMBL/GenBank/DDBJ whole genome shotgun (WGS) entry which is preliminary data.</text>
</comment>
<evidence type="ECO:0000256" key="1">
    <source>
        <dbReference type="SAM" id="Phobius"/>
    </source>
</evidence>
<protein>
    <recommendedName>
        <fullName evidence="4">DUF4239 domain-containing protein</fullName>
    </recommendedName>
</protein>
<keyword evidence="1" id="KW-1133">Transmembrane helix</keyword>
<gene>
    <name evidence="2" type="ORF">DB31_1865</name>
</gene>